<organism evidence="1 2">
    <name type="scientific">Pedobacter endophyticus</name>
    <dbReference type="NCBI Taxonomy" id="2789740"/>
    <lineage>
        <taxon>Bacteria</taxon>
        <taxon>Pseudomonadati</taxon>
        <taxon>Bacteroidota</taxon>
        <taxon>Sphingobacteriia</taxon>
        <taxon>Sphingobacteriales</taxon>
        <taxon>Sphingobacteriaceae</taxon>
        <taxon>Pedobacter</taxon>
    </lineage>
</organism>
<dbReference type="EMBL" id="CP064939">
    <property type="protein sequence ID" value="QPH39549.1"/>
    <property type="molecule type" value="Genomic_DNA"/>
</dbReference>
<accession>A0A7S9KZ77</accession>
<name>A0A7S9KZ77_9SPHI</name>
<dbReference type="InterPro" id="IPR018490">
    <property type="entry name" value="cNMP-bd_dom_sf"/>
</dbReference>
<evidence type="ECO:0000313" key="1">
    <source>
        <dbReference type="EMBL" id="QPH39549.1"/>
    </source>
</evidence>
<dbReference type="AlphaFoldDB" id="A0A7S9KZ77"/>
<protein>
    <submittedName>
        <fullName evidence="1">Crp/Fnr family transcriptional regulator</fullName>
    </submittedName>
</protein>
<dbReference type="InterPro" id="IPR014710">
    <property type="entry name" value="RmlC-like_jellyroll"/>
</dbReference>
<sequence length="197" mass="22481">MTNIQSHFLSPLIAYINSFAPVSPGLIKEYNAFCQPLLAKKNKFILSPLDYNASVYFLTKGLVRGFIRDGDKDITTWFSTGNEIIGAIRDPEGPGHHSLEYLQALEDCELIEIPYTLIESTFEKFPEGPQIGRKLFALKYYAASERAFLARIPNAADRYHHFLKVSNLDLNRIPIRHLSSYLGMRLETLSRIRGRKD</sequence>
<gene>
    <name evidence="1" type="ORF">IZT61_21335</name>
</gene>
<proteinExistence type="predicted"/>
<dbReference type="Gene3D" id="2.60.120.10">
    <property type="entry name" value="Jelly Rolls"/>
    <property type="match status" value="1"/>
</dbReference>
<reference evidence="1 2" key="1">
    <citation type="submission" date="2020-11" db="EMBL/GenBank/DDBJ databases">
        <title>Pedobacter endophytica, an endophytic bacteria isolated form Carex pumila.</title>
        <authorList>
            <person name="Peng Y."/>
            <person name="Jiang L."/>
            <person name="Lee J."/>
        </authorList>
    </citation>
    <scope>NUCLEOTIDE SEQUENCE [LARGE SCALE GENOMIC DNA]</scope>
    <source>
        <strain evidence="1 2">JBR3-12</strain>
    </source>
</reference>
<dbReference type="KEGG" id="pex:IZT61_21335"/>
<evidence type="ECO:0000313" key="2">
    <source>
        <dbReference type="Proteomes" id="UP000594759"/>
    </source>
</evidence>
<dbReference type="SUPFAM" id="SSF51206">
    <property type="entry name" value="cAMP-binding domain-like"/>
    <property type="match status" value="1"/>
</dbReference>
<keyword evidence="2" id="KW-1185">Reference proteome</keyword>
<dbReference type="Proteomes" id="UP000594759">
    <property type="component" value="Chromosome"/>
</dbReference>
<dbReference type="RefSeq" id="WP_196099015.1">
    <property type="nucleotide sequence ID" value="NZ_CP064939.1"/>
</dbReference>